<dbReference type="EMBL" id="CAJNYV010000032">
    <property type="protein sequence ID" value="CAF3327348.1"/>
    <property type="molecule type" value="Genomic_DNA"/>
</dbReference>
<keyword evidence="1" id="KW-0812">Transmembrane</keyword>
<evidence type="ECO:0000313" key="3">
    <source>
        <dbReference type="EMBL" id="CAF3324507.1"/>
    </source>
</evidence>
<comment type="caution">
    <text evidence="5">The sequence shown here is derived from an EMBL/GenBank/DDBJ whole genome shotgun (WGS) entry which is preliminary data.</text>
</comment>
<keyword evidence="1" id="KW-0472">Membrane</keyword>
<feature type="transmembrane region" description="Helical" evidence="1">
    <location>
        <begin position="20"/>
        <end position="41"/>
    </location>
</feature>
<proteinExistence type="predicted"/>
<evidence type="ECO:0000313" key="5">
    <source>
        <dbReference type="EMBL" id="CAF3431867.1"/>
    </source>
</evidence>
<accession>A0A818CUW6</accession>
<evidence type="ECO:0000313" key="4">
    <source>
        <dbReference type="EMBL" id="CAF3327348.1"/>
    </source>
</evidence>
<protein>
    <submittedName>
        <fullName evidence="5">Uncharacterized protein</fullName>
    </submittedName>
</protein>
<dbReference type="AlphaFoldDB" id="A0A818CUW6"/>
<sequence>MLLSFPFIDNINTDLTILMAQRLCCYLIFFILFINHINMIASSNQDNYFNRHIGLAYKRMPNNPSNNQHQQQAFVSPEFLISRWMELFSEQSKNNET</sequence>
<reference evidence="5" key="1">
    <citation type="submission" date="2021-02" db="EMBL/GenBank/DDBJ databases">
        <authorList>
            <person name="Nowell W R."/>
        </authorList>
    </citation>
    <scope>NUCLEOTIDE SEQUENCE</scope>
</reference>
<dbReference type="Proteomes" id="UP000663869">
    <property type="component" value="Unassembled WGS sequence"/>
</dbReference>
<dbReference type="EMBL" id="CAJNYU010000004">
    <property type="protein sequence ID" value="CAF3308821.1"/>
    <property type="molecule type" value="Genomic_DNA"/>
</dbReference>
<gene>
    <name evidence="2" type="ORF">FME351_LOCUS203</name>
    <name evidence="3" type="ORF">GRG538_LOCUS2785</name>
    <name evidence="4" type="ORF">KIK155_LOCUS1173</name>
    <name evidence="5" type="ORF">LUA448_LOCUS20410</name>
</gene>
<dbReference type="Proteomes" id="UP000663833">
    <property type="component" value="Unassembled WGS sequence"/>
</dbReference>
<evidence type="ECO:0000313" key="2">
    <source>
        <dbReference type="EMBL" id="CAF3308821.1"/>
    </source>
</evidence>
<dbReference type="Proteomes" id="UP000663872">
    <property type="component" value="Unassembled WGS sequence"/>
</dbReference>
<dbReference type="EMBL" id="CAJNYT010000065">
    <property type="protein sequence ID" value="CAF3324507.1"/>
    <property type="molecule type" value="Genomic_DNA"/>
</dbReference>
<evidence type="ECO:0000313" key="6">
    <source>
        <dbReference type="Proteomes" id="UP000663833"/>
    </source>
</evidence>
<dbReference type="EMBL" id="CAJNYD010002584">
    <property type="protein sequence ID" value="CAF3431867.1"/>
    <property type="molecule type" value="Genomic_DNA"/>
</dbReference>
<organism evidence="5 6">
    <name type="scientific">Rotaria socialis</name>
    <dbReference type="NCBI Taxonomy" id="392032"/>
    <lineage>
        <taxon>Eukaryota</taxon>
        <taxon>Metazoa</taxon>
        <taxon>Spiralia</taxon>
        <taxon>Gnathifera</taxon>
        <taxon>Rotifera</taxon>
        <taxon>Eurotatoria</taxon>
        <taxon>Bdelloidea</taxon>
        <taxon>Philodinida</taxon>
        <taxon>Philodinidae</taxon>
        <taxon>Rotaria</taxon>
    </lineage>
</organism>
<name>A0A818CUW6_9BILA</name>
<evidence type="ECO:0000256" key="1">
    <source>
        <dbReference type="SAM" id="Phobius"/>
    </source>
</evidence>
<keyword evidence="1" id="KW-1133">Transmembrane helix</keyword>
<dbReference type="Proteomes" id="UP000663865">
    <property type="component" value="Unassembled WGS sequence"/>
</dbReference>